<name>A0AAJ1TE24_9BACL</name>
<dbReference type="EMBL" id="JAUSUV010000005">
    <property type="protein sequence ID" value="MDQ0417200.1"/>
    <property type="molecule type" value="Genomic_DNA"/>
</dbReference>
<dbReference type="Pfam" id="PF06739">
    <property type="entry name" value="SBBP"/>
    <property type="match status" value="4"/>
</dbReference>
<dbReference type="AlphaFoldDB" id="A0AAJ1TE24"/>
<dbReference type="Pfam" id="PF25778">
    <property type="entry name" value="DUF7948"/>
    <property type="match status" value="1"/>
</dbReference>
<keyword evidence="3" id="KW-1185">Reference proteome</keyword>
<dbReference type="InterPro" id="IPR010620">
    <property type="entry name" value="SBBP_repeat"/>
</dbReference>
<accession>A0AAJ1TE24</accession>
<protein>
    <recommendedName>
        <fullName evidence="1">DUF7948 domain-containing protein</fullName>
    </recommendedName>
</protein>
<dbReference type="PANTHER" id="PTHR35580">
    <property type="entry name" value="CELL SURFACE GLYCOPROTEIN (S-LAYER PROTEIN)-LIKE PROTEIN"/>
    <property type="match status" value="1"/>
</dbReference>
<dbReference type="InterPro" id="IPR057708">
    <property type="entry name" value="DUF7948"/>
</dbReference>
<dbReference type="Gene3D" id="2.120.10.30">
    <property type="entry name" value="TolB, C-terminal domain"/>
    <property type="match status" value="1"/>
</dbReference>
<organism evidence="2 3">
    <name type="scientific">Croceifilum oryzae</name>
    <dbReference type="NCBI Taxonomy" id="1553429"/>
    <lineage>
        <taxon>Bacteria</taxon>
        <taxon>Bacillati</taxon>
        <taxon>Bacillota</taxon>
        <taxon>Bacilli</taxon>
        <taxon>Bacillales</taxon>
        <taxon>Thermoactinomycetaceae</taxon>
        <taxon>Croceifilum</taxon>
    </lineage>
</organism>
<evidence type="ECO:0000313" key="3">
    <source>
        <dbReference type="Proteomes" id="UP001238450"/>
    </source>
</evidence>
<reference evidence="2 3" key="1">
    <citation type="submission" date="2023-07" db="EMBL/GenBank/DDBJ databases">
        <title>Genomic Encyclopedia of Type Strains, Phase IV (KMG-IV): sequencing the most valuable type-strain genomes for metagenomic binning, comparative biology and taxonomic classification.</title>
        <authorList>
            <person name="Goeker M."/>
        </authorList>
    </citation>
    <scope>NUCLEOTIDE SEQUENCE [LARGE SCALE GENOMIC DNA]</scope>
    <source>
        <strain evidence="2 3">DSM 46876</strain>
    </source>
</reference>
<dbReference type="PANTHER" id="PTHR35580:SF1">
    <property type="entry name" value="PHYTASE-LIKE DOMAIN-CONTAINING PROTEIN"/>
    <property type="match status" value="1"/>
</dbReference>
<dbReference type="Proteomes" id="UP001238450">
    <property type="component" value="Unassembled WGS sequence"/>
</dbReference>
<gene>
    <name evidence="2" type="ORF">J2Z48_001372</name>
</gene>
<evidence type="ECO:0000259" key="1">
    <source>
        <dbReference type="Pfam" id="PF25778"/>
    </source>
</evidence>
<dbReference type="InterPro" id="IPR011042">
    <property type="entry name" value="6-blade_b-propeller_TolB-like"/>
</dbReference>
<feature type="domain" description="DUF7948" evidence="1">
    <location>
        <begin position="20"/>
        <end position="226"/>
    </location>
</feature>
<sequence>MVTVANPRMVETYGKLPLYFIPNQGQVDSNALFYGTNRGFHYSFTSEGVCLSWIEAGKRDSIEERRGYTLALRFLDIHRKVKRYVRGLEEGRVNYFIGNDPSQWIKDLPTYREVVYENVWTQIDSVFYGDSGQFKYDFLVHPGGDVSQIQWIYEGADELTIDEEGNLHIHTCHGTMVEKKPYCYQEIGGKRKEVESRFILSTNDIGQRVIGFHIDKYNPHVLLVIDSVLIYSTYLGGSGDDQAQGIAVDAGGNAYVVGFTNSTNFPTTPGVFQPANAGGKDLVITKRNRNGSSLIYSTYLGGSGDEAFNLNGNAIAIDAAGNAYVTGITTSTDFPITAGAFQTAYGGGASDAFVTKINTLGNSLIYSTYLGGSGDDVGKGIHLDTGGNAYVTGSTTSTDFPTRGAFQPVNAGGQDAFVTKLNTSGSGLVYSTYLGGSGVDVGSAIVVDGAGNAYVTGGTNSPNFPVTAGGFQPKLAGDQDVFVTKLNPSGGNLVFLAESASASTTVHAIPANITIGEQETKPFPKRARVGQIISGAFRVTNEGPLDASDVKFHIQVPPHVRILSAHVTKAASIETADIKTVNLGTIPVGESRFVRVRLIPQRVGPMRIRTDATSLLDPFVEKVSVLVRVFQSLK</sequence>
<proteinExistence type="predicted"/>
<dbReference type="RefSeq" id="WP_307252070.1">
    <property type="nucleotide sequence ID" value="NZ_JAUSUV010000005.1"/>
</dbReference>
<evidence type="ECO:0000313" key="2">
    <source>
        <dbReference type="EMBL" id="MDQ0417200.1"/>
    </source>
</evidence>
<dbReference type="InterPro" id="IPR052918">
    <property type="entry name" value="Motility_Chemotaxis_Reg"/>
</dbReference>
<comment type="caution">
    <text evidence="2">The sequence shown here is derived from an EMBL/GenBank/DDBJ whole genome shotgun (WGS) entry which is preliminary data.</text>
</comment>